<keyword evidence="3" id="KW-1185">Reference proteome</keyword>
<dbReference type="EMBL" id="FQWT01000003">
    <property type="protein sequence ID" value="SHH21607.1"/>
    <property type="molecule type" value="Genomic_DNA"/>
</dbReference>
<organism evidence="2 3">
    <name type="scientific">Chryseobacterium oranimense</name>
    <dbReference type="NCBI Taxonomy" id="421058"/>
    <lineage>
        <taxon>Bacteria</taxon>
        <taxon>Pseudomonadati</taxon>
        <taxon>Bacteroidota</taxon>
        <taxon>Flavobacteriia</taxon>
        <taxon>Flavobacteriales</taxon>
        <taxon>Weeksellaceae</taxon>
        <taxon>Chryseobacterium group</taxon>
        <taxon>Chryseobacterium</taxon>
    </lineage>
</organism>
<evidence type="ECO:0000256" key="1">
    <source>
        <dbReference type="SAM" id="Phobius"/>
    </source>
</evidence>
<evidence type="ECO:0000313" key="3">
    <source>
        <dbReference type="Proteomes" id="UP000184047"/>
    </source>
</evidence>
<proteinExistence type="predicted"/>
<sequence length="86" mass="10226">MSSLQPKQLLILYISKMHFLHTFYKLFFISMIYSGPFSVFRTFVLLYVASSQISFLIFLNDVNKPCIIRKILFTGFWQKFPDCKDL</sequence>
<feature type="transmembrane region" description="Helical" evidence="1">
    <location>
        <begin position="39"/>
        <end position="59"/>
    </location>
</feature>
<keyword evidence="1" id="KW-1133">Transmembrane helix</keyword>
<keyword evidence="1" id="KW-0472">Membrane</keyword>
<name>A0A1M5R5E8_9FLAO</name>
<accession>A0A1M5R5E8</accession>
<dbReference type="STRING" id="421058.SAMN05421866_2261"/>
<reference evidence="3" key="1">
    <citation type="submission" date="2016-11" db="EMBL/GenBank/DDBJ databases">
        <authorList>
            <person name="Varghese N."/>
            <person name="Submissions S."/>
        </authorList>
    </citation>
    <scope>NUCLEOTIDE SEQUENCE [LARGE SCALE GENOMIC DNA]</scope>
    <source>
        <strain evidence="3">DSM 19055</strain>
    </source>
</reference>
<dbReference type="Proteomes" id="UP000184047">
    <property type="component" value="Unassembled WGS sequence"/>
</dbReference>
<protein>
    <submittedName>
        <fullName evidence="2">Uncharacterized protein</fullName>
    </submittedName>
</protein>
<dbReference type="AlphaFoldDB" id="A0A1M5R5E8"/>
<keyword evidence="1" id="KW-0812">Transmembrane</keyword>
<gene>
    <name evidence="2" type="ORF">SAMN05421866_2261</name>
</gene>
<evidence type="ECO:0000313" key="2">
    <source>
        <dbReference type="EMBL" id="SHH21607.1"/>
    </source>
</evidence>